<proteinExistence type="predicted"/>
<dbReference type="EMBL" id="RYFG02000114">
    <property type="protein sequence ID" value="TRW91234.1"/>
    <property type="molecule type" value="Genomic_DNA"/>
</dbReference>
<sequence length="201" mass="22878">MLAVKDTGLISPEDYLKGEPLSEVKHELIDGHVYAMAGASANHERISVNVLRKFGNHLENTPCEPFGSDMKVRVGSNFFYPDATVDCHFDDSEPYFTETPIIIVEVLSRSTRRTDETVKLMSYINIPTLQEYVLIQQDFADIQVIRRSEGWLPKHYFLGDEITFESIGLTLPVEDIYYRVQNDDVVEFLNNKAEAGEQAPE</sequence>
<dbReference type="PANTHER" id="PTHR36558:SF1">
    <property type="entry name" value="RESTRICTION ENDONUCLEASE DOMAIN-CONTAINING PROTEIN-RELATED"/>
    <property type="match status" value="1"/>
</dbReference>
<dbReference type="Gene3D" id="3.90.1570.10">
    <property type="entry name" value="tt1808, chain A"/>
    <property type="match status" value="1"/>
</dbReference>
<dbReference type="CDD" id="cd06260">
    <property type="entry name" value="DUF820-like"/>
    <property type="match status" value="1"/>
</dbReference>
<dbReference type="InterPro" id="IPR008538">
    <property type="entry name" value="Uma2"/>
</dbReference>
<dbReference type="InterPro" id="IPR012296">
    <property type="entry name" value="Nuclease_put_TT1808"/>
</dbReference>
<keyword evidence="2" id="KW-0540">Nuclease</keyword>
<keyword evidence="3" id="KW-1185">Reference proteome</keyword>
<evidence type="ECO:0000313" key="3">
    <source>
        <dbReference type="Proteomes" id="UP000733744"/>
    </source>
</evidence>
<evidence type="ECO:0000313" key="2">
    <source>
        <dbReference type="EMBL" id="TRW91234.1"/>
    </source>
</evidence>
<evidence type="ECO:0000259" key="1">
    <source>
        <dbReference type="Pfam" id="PF05685"/>
    </source>
</evidence>
<dbReference type="GO" id="GO:0004519">
    <property type="term" value="F:endonuclease activity"/>
    <property type="evidence" value="ECO:0007669"/>
    <property type="project" value="UniProtKB-KW"/>
</dbReference>
<keyword evidence="2" id="KW-0255">Endonuclease</keyword>
<reference evidence="2 3" key="1">
    <citation type="journal article" date="2019" name="Antonie Van Leeuwenhoek">
        <title>Description of 'Ca. Methylobacter oryzae' KRF1, a novel species from the environmentally important Methylobacter clade 2.</title>
        <authorList>
            <person name="Khatri K."/>
            <person name="Mohite J.A."/>
            <person name="Pandit P.S."/>
            <person name="Bahulikar R."/>
            <person name="Rahalkar M.C."/>
        </authorList>
    </citation>
    <scope>NUCLEOTIDE SEQUENCE [LARGE SCALE GENOMIC DNA]</scope>
    <source>
        <strain evidence="2 3">KRF1</strain>
    </source>
</reference>
<organism evidence="2 3">
    <name type="scientific">Candidatus Methylobacter oryzae</name>
    <dbReference type="NCBI Taxonomy" id="2497749"/>
    <lineage>
        <taxon>Bacteria</taxon>
        <taxon>Pseudomonadati</taxon>
        <taxon>Pseudomonadota</taxon>
        <taxon>Gammaproteobacteria</taxon>
        <taxon>Methylococcales</taxon>
        <taxon>Methylococcaceae</taxon>
        <taxon>Methylobacter</taxon>
    </lineage>
</organism>
<dbReference type="InterPro" id="IPR011335">
    <property type="entry name" value="Restrct_endonuc-II-like"/>
</dbReference>
<accession>A0ABY3C7X1</accession>
<dbReference type="SUPFAM" id="SSF52980">
    <property type="entry name" value="Restriction endonuclease-like"/>
    <property type="match status" value="1"/>
</dbReference>
<dbReference type="Pfam" id="PF05685">
    <property type="entry name" value="Uma2"/>
    <property type="match status" value="1"/>
</dbReference>
<gene>
    <name evidence="2" type="ORF">EKO24_017625</name>
</gene>
<dbReference type="PANTHER" id="PTHR36558">
    <property type="entry name" value="GLR1098 PROTEIN"/>
    <property type="match status" value="1"/>
</dbReference>
<comment type="caution">
    <text evidence="2">The sequence shown here is derived from an EMBL/GenBank/DDBJ whole genome shotgun (WGS) entry which is preliminary data.</text>
</comment>
<dbReference type="RefSeq" id="WP_127027752.1">
    <property type="nucleotide sequence ID" value="NZ_RYFG02000114.1"/>
</dbReference>
<keyword evidence="2" id="KW-0378">Hydrolase</keyword>
<protein>
    <submittedName>
        <fullName evidence="2">Uma2 family endonuclease</fullName>
    </submittedName>
</protein>
<name>A0ABY3C7X1_9GAMM</name>
<feature type="domain" description="Putative restriction endonuclease" evidence="1">
    <location>
        <begin position="13"/>
        <end position="173"/>
    </location>
</feature>
<dbReference type="Proteomes" id="UP000733744">
    <property type="component" value="Unassembled WGS sequence"/>
</dbReference>